<organism evidence="1 2">
    <name type="scientific">Linum trigynum</name>
    <dbReference type="NCBI Taxonomy" id="586398"/>
    <lineage>
        <taxon>Eukaryota</taxon>
        <taxon>Viridiplantae</taxon>
        <taxon>Streptophyta</taxon>
        <taxon>Embryophyta</taxon>
        <taxon>Tracheophyta</taxon>
        <taxon>Spermatophyta</taxon>
        <taxon>Magnoliopsida</taxon>
        <taxon>eudicotyledons</taxon>
        <taxon>Gunneridae</taxon>
        <taxon>Pentapetalae</taxon>
        <taxon>rosids</taxon>
        <taxon>fabids</taxon>
        <taxon>Malpighiales</taxon>
        <taxon>Linaceae</taxon>
        <taxon>Linum</taxon>
    </lineage>
</organism>
<dbReference type="EMBL" id="OZ034821">
    <property type="protein sequence ID" value="CAL1409523.1"/>
    <property type="molecule type" value="Genomic_DNA"/>
</dbReference>
<evidence type="ECO:0000313" key="2">
    <source>
        <dbReference type="Proteomes" id="UP001497516"/>
    </source>
</evidence>
<keyword evidence="2" id="KW-1185">Reference proteome</keyword>
<accession>A0AAV2GII2</accession>
<dbReference type="Proteomes" id="UP001497516">
    <property type="component" value="Chromosome 8"/>
</dbReference>
<dbReference type="Gene3D" id="2.130.10.10">
    <property type="entry name" value="YVTN repeat-like/Quinoprotein amine dehydrogenase"/>
    <property type="match status" value="1"/>
</dbReference>
<dbReference type="AlphaFoldDB" id="A0AAV2GII2"/>
<name>A0AAV2GII2_9ROSI</name>
<protein>
    <submittedName>
        <fullName evidence="1">Uncharacterized protein</fullName>
    </submittedName>
</protein>
<reference evidence="1 2" key="1">
    <citation type="submission" date="2024-04" db="EMBL/GenBank/DDBJ databases">
        <authorList>
            <person name="Fracassetti M."/>
        </authorList>
    </citation>
    <scope>NUCLEOTIDE SEQUENCE [LARGE SCALE GENOMIC DNA]</scope>
</reference>
<evidence type="ECO:0000313" key="1">
    <source>
        <dbReference type="EMBL" id="CAL1409523.1"/>
    </source>
</evidence>
<gene>
    <name evidence="1" type="ORF">LTRI10_LOCUS49017</name>
</gene>
<dbReference type="SUPFAM" id="SSF69322">
    <property type="entry name" value="Tricorn protease domain 2"/>
    <property type="match status" value="1"/>
</dbReference>
<proteinExistence type="predicted"/>
<sequence length="315" mass="35496">MIASYDYHRGTVVVAHAKGFTPCRTEIVNAYSNNLLPIQRLRDATSGLEFDPTGEFLASVNRVGCLTIQRFQTLRYYSDDIVPKTGDIGFSETLSNKIDVFHVNSAHEFEAIRWNTVKQNQVLRPNRGTRISDVAFNGSDDSRLYGSGLNGIVNVRDPRTSYLPCLELVTHELVHDILSLKSIQLHLDSQKVFGGDHSGNVFMWDIRNPSIPTGVWNLQDLLVTLGYVEDDDISPLGCQSILINPNRKRHIAFHLQLGWSGILDFESSKISHLHHHPCNFCYPSSLSLSLQTQYSCVGAGHCLIMRSQYFKMRCI</sequence>
<dbReference type="InterPro" id="IPR015943">
    <property type="entry name" value="WD40/YVTN_repeat-like_dom_sf"/>
</dbReference>